<evidence type="ECO:0000259" key="1">
    <source>
        <dbReference type="Pfam" id="PF01636"/>
    </source>
</evidence>
<dbReference type="InterPro" id="IPR051678">
    <property type="entry name" value="AGP_Transferase"/>
</dbReference>
<evidence type="ECO:0000313" key="2">
    <source>
        <dbReference type="EMBL" id="KAF2753648.1"/>
    </source>
</evidence>
<reference evidence="2" key="1">
    <citation type="journal article" date="2020" name="Stud. Mycol.">
        <title>101 Dothideomycetes genomes: a test case for predicting lifestyles and emergence of pathogens.</title>
        <authorList>
            <person name="Haridas S."/>
            <person name="Albert R."/>
            <person name="Binder M."/>
            <person name="Bloem J."/>
            <person name="Labutti K."/>
            <person name="Salamov A."/>
            <person name="Andreopoulos B."/>
            <person name="Baker S."/>
            <person name="Barry K."/>
            <person name="Bills G."/>
            <person name="Bluhm B."/>
            <person name="Cannon C."/>
            <person name="Castanera R."/>
            <person name="Culley D."/>
            <person name="Daum C."/>
            <person name="Ezra D."/>
            <person name="Gonzalez J."/>
            <person name="Henrissat B."/>
            <person name="Kuo A."/>
            <person name="Liang C."/>
            <person name="Lipzen A."/>
            <person name="Lutzoni F."/>
            <person name="Magnuson J."/>
            <person name="Mondo S."/>
            <person name="Nolan M."/>
            <person name="Ohm R."/>
            <person name="Pangilinan J."/>
            <person name="Park H.-J."/>
            <person name="Ramirez L."/>
            <person name="Alfaro M."/>
            <person name="Sun H."/>
            <person name="Tritt A."/>
            <person name="Yoshinaga Y."/>
            <person name="Zwiers L.-H."/>
            <person name="Turgeon B."/>
            <person name="Goodwin S."/>
            <person name="Spatafora J."/>
            <person name="Crous P."/>
            <person name="Grigoriev I."/>
        </authorList>
    </citation>
    <scope>NUCLEOTIDE SEQUENCE</scope>
    <source>
        <strain evidence="2">CBS 121739</strain>
    </source>
</reference>
<evidence type="ECO:0000313" key="3">
    <source>
        <dbReference type="Proteomes" id="UP000799437"/>
    </source>
</evidence>
<dbReference type="Gene3D" id="3.90.1200.10">
    <property type="match status" value="1"/>
</dbReference>
<dbReference type="Pfam" id="PF01636">
    <property type="entry name" value="APH"/>
    <property type="match status" value="1"/>
</dbReference>
<organism evidence="2 3">
    <name type="scientific">Pseudovirgaria hyperparasitica</name>
    <dbReference type="NCBI Taxonomy" id="470096"/>
    <lineage>
        <taxon>Eukaryota</taxon>
        <taxon>Fungi</taxon>
        <taxon>Dikarya</taxon>
        <taxon>Ascomycota</taxon>
        <taxon>Pezizomycotina</taxon>
        <taxon>Dothideomycetes</taxon>
        <taxon>Dothideomycetes incertae sedis</taxon>
        <taxon>Acrospermales</taxon>
        <taxon>Acrospermaceae</taxon>
        <taxon>Pseudovirgaria</taxon>
    </lineage>
</organism>
<accession>A0A6A6VSK2</accession>
<name>A0A6A6VSK2_9PEZI</name>
<gene>
    <name evidence="2" type="ORF">EJ05DRAFT_494760</name>
</gene>
<dbReference type="EMBL" id="ML996583">
    <property type="protein sequence ID" value="KAF2753648.1"/>
    <property type="molecule type" value="Genomic_DNA"/>
</dbReference>
<protein>
    <submittedName>
        <fullName evidence="2">Kinase-like protein</fullName>
    </submittedName>
</protein>
<dbReference type="InterPro" id="IPR011009">
    <property type="entry name" value="Kinase-like_dom_sf"/>
</dbReference>
<dbReference type="AlphaFoldDB" id="A0A6A6VSK2"/>
<dbReference type="OrthoDB" id="2906425at2759"/>
<dbReference type="GeneID" id="54487264"/>
<dbReference type="PANTHER" id="PTHR21310">
    <property type="entry name" value="AMINOGLYCOSIDE PHOSPHOTRANSFERASE-RELATED-RELATED"/>
    <property type="match status" value="1"/>
</dbReference>
<keyword evidence="2" id="KW-0808">Transferase</keyword>
<dbReference type="CDD" id="cd05120">
    <property type="entry name" value="APH_ChoK_like"/>
    <property type="match status" value="1"/>
</dbReference>
<dbReference type="GO" id="GO:0016301">
    <property type="term" value="F:kinase activity"/>
    <property type="evidence" value="ECO:0007669"/>
    <property type="project" value="UniProtKB-KW"/>
</dbReference>
<dbReference type="SUPFAM" id="SSF56112">
    <property type="entry name" value="Protein kinase-like (PK-like)"/>
    <property type="match status" value="1"/>
</dbReference>
<proteinExistence type="predicted"/>
<keyword evidence="2" id="KW-0418">Kinase</keyword>
<dbReference type="RefSeq" id="XP_033596099.1">
    <property type="nucleotide sequence ID" value="XM_033746210.1"/>
</dbReference>
<feature type="domain" description="Aminoglycoside phosphotransferase" evidence="1">
    <location>
        <begin position="32"/>
        <end position="218"/>
    </location>
</feature>
<dbReference type="Proteomes" id="UP000799437">
    <property type="component" value="Unassembled WGS sequence"/>
</dbReference>
<dbReference type="PANTHER" id="PTHR21310:SF15">
    <property type="entry name" value="AMINOGLYCOSIDE PHOSPHOTRANSFERASE DOMAIN-CONTAINING PROTEIN"/>
    <property type="match status" value="1"/>
</dbReference>
<dbReference type="InterPro" id="IPR002575">
    <property type="entry name" value="Aminoglycoside_PTrfase"/>
</dbReference>
<sequence length="267" mass="30704">MASGFLDRCISRLLHSRTSIAKKICGTLGPNVVRVGRHRLVKGPCHEAELEALQFVARSTSIPIPRVHRTYKYKDRLYIEMEYVQGQTLAAIIEELANFVGQLRGLKPPQDGIVASAESHSCLDYRIGNRPVGPFSTYDEFHAFLRGNIPFDSSEQIFGQQVSKCHSRSYRTLFSHSDLAQRNIIVKDGRIVAIIDWAFSGWYPEYWEYTKAHYGMMNVPDWYSEFERVMPKYDDELKAEYLLWALYEEPGNQKHWRVPGPEGAVVQ</sequence>
<keyword evidence="3" id="KW-1185">Reference proteome</keyword>